<gene>
    <name evidence="1" type="ORF">J2Z19_003971</name>
</gene>
<dbReference type="Proteomes" id="UP000823773">
    <property type="component" value="Unassembled WGS sequence"/>
</dbReference>
<evidence type="ECO:0000313" key="2">
    <source>
        <dbReference type="Proteomes" id="UP000823773"/>
    </source>
</evidence>
<sequence>MIITRILGGLGNQMFQYAAGRSLASASGQTLKLDLTEMQRYKTWAFGLEQFAIQAESARPDEVPAKPGRGLFNKVKSRLLPKTSPCLIAKERANTFDAAILDLRGPVHLQGYWQTEKYFASVADVIRKEFGLRAPFSAARQEVLQQVRAADAPVSVHVRRGDYVSNPSANSIHGTCEPEWYAEAMRQMAARFDNPSFFVFSDDPAWARANLPSWPSMIFVEPQADGQDGEDMHLMAACRAHIIANSTFSWWGAWLNPNVEKHVIAPAQWFRSKDHDASDILPATWQRL</sequence>
<accession>A0ACC5SZE5</accession>
<comment type="caution">
    <text evidence="1">The sequence shown here is derived from an EMBL/GenBank/DDBJ whole genome shotgun (WGS) entry which is preliminary data.</text>
</comment>
<reference evidence="1" key="1">
    <citation type="submission" date="2021-03" db="EMBL/GenBank/DDBJ databases">
        <title>Genomic Encyclopedia of Type Strains, Phase IV (KMG-IV): sequencing the most valuable type-strain genomes for metagenomic binning, comparative biology and taxonomic classification.</title>
        <authorList>
            <person name="Goeker M."/>
        </authorList>
    </citation>
    <scope>NUCLEOTIDE SEQUENCE</scope>
    <source>
        <strain evidence="1">DSM 18131</strain>
    </source>
</reference>
<organism evidence="1 2">
    <name type="scientific">Ensifer adhaerens</name>
    <name type="common">Sinorhizobium morelense</name>
    <dbReference type="NCBI Taxonomy" id="106592"/>
    <lineage>
        <taxon>Bacteria</taxon>
        <taxon>Pseudomonadati</taxon>
        <taxon>Pseudomonadota</taxon>
        <taxon>Alphaproteobacteria</taxon>
        <taxon>Hyphomicrobiales</taxon>
        <taxon>Rhizobiaceae</taxon>
        <taxon>Sinorhizobium/Ensifer group</taxon>
        <taxon>Ensifer</taxon>
    </lineage>
</organism>
<dbReference type="EMBL" id="JAGGJR010000006">
    <property type="protein sequence ID" value="MBP1874247.1"/>
    <property type="molecule type" value="Genomic_DNA"/>
</dbReference>
<protein>
    <submittedName>
        <fullName evidence="1">Uncharacterized protein</fullName>
    </submittedName>
</protein>
<evidence type="ECO:0000313" key="1">
    <source>
        <dbReference type="EMBL" id="MBP1874247.1"/>
    </source>
</evidence>
<name>A0ACC5SZE5_ENSAD</name>
<keyword evidence="2" id="KW-1185">Reference proteome</keyword>
<proteinExistence type="predicted"/>